<proteinExistence type="predicted"/>
<feature type="transmembrane region" description="Helical" evidence="1">
    <location>
        <begin position="83"/>
        <end position="112"/>
    </location>
</feature>
<feature type="transmembrane region" description="Helical" evidence="1">
    <location>
        <begin position="372"/>
        <end position="390"/>
    </location>
</feature>
<feature type="transmembrane region" description="Helical" evidence="1">
    <location>
        <begin position="182"/>
        <end position="201"/>
    </location>
</feature>
<dbReference type="EMBL" id="DYVE01000120">
    <property type="protein sequence ID" value="HJG27946.1"/>
    <property type="molecule type" value="Genomic_DNA"/>
</dbReference>
<dbReference type="Pfam" id="PF19510">
    <property type="entry name" value="DUF6044"/>
    <property type="match status" value="1"/>
</dbReference>
<dbReference type="AlphaFoldDB" id="A0A921IIZ2"/>
<evidence type="ECO:0000313" key="3">
    <source>
        <dbReference type="Proteomes" id="UP000782880"/>
    </source>
</evidence>
<keyword evidence="1" id="KW-1133">Transmembrane helix</keyword>
<reference evidence="2" key="2">
    <citation type="submission" date="2021-09" db="EMBL/GenBank/DDBJ databases">
        <authorList>
            <person name="Gilroy R."/>
        </authorList>
    </citation>
    <scope>NUCLEOTIDE SEQUENCE</scope>
    <source>
        <strain evidence="2">ChiBcec21-2208</strain>
    </source>
</reference>
<dbReference type="Proteomes" id="UP000782880">
    <property type="component" value="Unassembled WGS sequence"/>
</dbReference>
<accession>A0A921IIZ2</accession>
<keyword evidence="1" id="KW-0472">Membrane</keyword>
<feature type="transmembrane region" description="Helical" evidence="1">
    <location>
        <begin position="273"/>
        <end position="294"/>
    </location>
</feature>
<feature type="transmembrane region" description="Helical" evidence="1">
    <location>
        <begin position="208"/>
        <end position="225"/>
    </location>
</feature>
<sequence>MQQSLRKNWSLWLITALTLLALGYVAVFGQDIYIATHDNLDSNIPWFTMLRDNGLFASHGGTVPFLGGISRDYLPSELNFYSLLYWLLPAFPAYILGNVLKIVLSVAGWLALGPCLFGTEAPRYRHLLVLGGFVYANLPTFPTAAFVFAGMPLLLALAWQLWRRPRPLVWAGLALWPALSDFSTSGIFACGYMLLFFLVVSIRRRRPCWRLLAGLGVLCAGFLVYEHRLFGVMLFSQEETLRSTMEGTTLGLAGLLRTIGQTFWLGENCGGTLQAWVIMPVCGVYWLASNLSYLRTGRYRKLWRDAFNLLWYTALGNAVLAGVSKTDPFQLFIRTFVPPLDGFNFTRIAWFNGLLLYLAFFVVLARLLRRGWALPAYGLAAAAFAVILFADGETYNDIHNNLVRLPARLRGEQAEELTWEEFYSEDLFTRVKESIGYNGEWSIAYGMHPGILEQNGIATLDGYLSYYSLDYKEQFRALIAPQLETDDYHRTYFDDWGGRAYVFSSDVTYSAQRTVLVDEAVLNIDPAVFRQMGGVYVFSRVAVSNAADLGLESCGVFTGEGSPYTLYVYRAA</sequence>
<dbReference type="InterPro" id="IPR046107">
    <property type="entry name" value="DUF6044"/>
</dbReference>
<feature type="transmembrane region" description="Helical" evidence="1">
    <location>
        <begin position="133"/>
        <end position="162"/>
    </location>
</feature>
<protein>
    <submittedName>
        <fullName evidence="2">DUF6044 family protein</fullName>
    </submittedName>
</protein>
<feature type="transmembrane region" description="Helical" evidence="1">
    <location>
        <begin position="306"/>
        <end position="324"/>
    </location>
</feature>
<gene>
    <name evidence="2" type="ORF">K8V20_04780</name>
</gene>
<keyword evidence="1" id="KW-0812">Transmembrane</keyword>
<comment type="caution">
    <text evidence="2">The sequence shown here is derived from an EMBL/GenBank/DDBJ whole genome shotgun (WGS) entry which is preliminary data.</text>
</comment>
<evidence type="ECO:0000313" key="2">
    <source>
        <dbReference type="EMBL" id="HJG27946.1"/>
    </source>
</evidence>
<reference evidence="2" key="1">
    <citation type="journal article" date="2021" name="PeerJ">
        <title>Extensive microbial diversity within the chicken gut microbiome revealed by metagenomics and culture.</title>
        <authorList>
            <person name="Gilroy R."/>
            <person name="Ravi A."/>
            <person name="Getino M."/>
            <person name="Pursley I."/>
            <person name="Horton D.L."/>
            <person name="Alikhan N.F."/>
            <person name="Baker D."/>
            <person name="Gharbi K."/>
            <person name="Hall N."/>
            <person name="Watson M."/>
            <person name="Adriaenssens E.M."/>
            <person name="Foster-Nyarko E."/>
            <person name="Jarju S."/>
            <person name="Secka A."/>
            <person name="Antonio M."/>
            <person name="Oren A."/>
            <person name="Chaudhuri R.R."/>
            <person name="La Ragione R."/>
            <person name="Hildebrand F."/>
            <person name="Pallen M.J."/>
        </authorList>
    </citation>
    <scope>NUCLEOTIDE SEQUENCE</scope>
    <source>
        <strain evidence="2">ChiBcec21-2208</strain>
    </source>
</reference>
<organism evidence="2 3">
    <name type="scientific">Subdoligranulum variabile</name>
    <dbReference type="NCBI Taxonomy" id="214851"/>
    <lineage>
        <taxon>Bacteria</taxon>
        <taxon>Bacillati</taxon>
        <taxon>Bacillota</taxon>
        <taxon>Clostridia</taxon>
        <taxon>Eubacteriales</taxon>
        <taxon>Oscillospiraceae</taxon>
        <taxon>Subdoligranulum</taxon>
    </lineage>
</organism>
<name>A0A921IIZ2_9FIRM</name>
<evidence type="ECO:0000256" key="1">
    <source>
        <dbReference type="SAM" id="Phobius"/>
    </source>
</evidence>
<feature type="transmembrane region" description="Helical" evidence="1">
    <location>
        <begin position="344"/>
        <end position="365"/>
    </location>
</feature>